<dbReference type="InterPro" id="IPR028055">
    <property type="entry name" value="YidC/Oxa/ALB_C"/>
</dbReference>
<evidence type="ECO:0000256" key="3">
    <source>
        <dbReference type="ARBA" id="ARBA00022475"/>
    </source>
</evidence>
<feature type="transmembrane region" description="Helical" evidence="10">
    <location>
        <begin position="33"/>
        <end position="51"/>
    </location>
</feature>
<name>A0A1J5ISQ0_9BACT</name>
<dbReference type="GO" id="GO:0015031">
    <property type="term" value="P:protein transport"/>
    <property type="evidence" value="ECO:0007669"/>
    <property type="project" value="UniProtKB-KW"/>
</dbReference>
<gene>
    <name evidence="12" type="ORF">AUK40_06110</name>
</gene>
<evidence type="ECO:0000256" key="1">
    <source>
        <dbReference type="ARBA" id="ARBA00004651"/>
    </source>
</evidence>
<accession>A0A1J5ISQ0</accession>
<dbReference type="PANTHER" id="PTHR12428:SF65">
    <property type="entry name" value="CYTOCHROME C OXIDASE ASSEMBLY PROTEIN COX18, MITOCHONDRIAL"/>
    <property type="match status" value="1"/>
</dbReference>
<dbReference type="EMBL" id="MNZT01000112">
    <property type="protein sequence ID" value="OIP95310.1"/>
    <property type="molecule type" value="Genomic_DNA"/>
</dbReference>
<comment type="caution">
    <text evidence="12">The sequence shown here is derived from an EMBL/GenBank/DDBJ whole genome shotgun (WGS) entry which is preliminary data.</text>
</comment>
<protein>
    <recommendedName>
        <fullName evidence="11">Membrane insertase YidC/Oxa/ALB C-terminal domain-containing protein</fullName>
    </recommendedName>
</protein>
<keyword evidence="4 9" id="KW-0812">Transmembrane</keyword>
<keyword evidence="3" id="KW-1003">Cell membrane</keyword>
<evidence type="ECO:0000313" key="12">
    <source>
        <dbReference type="EMBL" id="OIP95310.1"/>
    </source>
</evidence>
<dbReference type="AlphaFoldDB" id="A0A1J5ISQ0"/>
<evidence type="ECO:0000256" key="5">
    <source>
        <dbReference type="ARBA" id="ARBA00022927"/>
    </source>
</evidence>
<evidence type="ECO:0000256" key="7">
    <source>
        <dbReference type="ARBA" id="ARBA00023136"/>
    </source>
</evidence>
<dbReference type="Pfam" id="PF02096">
    <property type="entry name" value="60KD_IMP"/>
    <property type="match status" value="1"/>
</dbReference>
<dbReference type="GO" id="GO:0032977">
    <property type="term" value="F:membrane insertase activity"/>
    <property type="evidence" value="ECO:0007669"/>
    <property type="project" value="InterPro"/>
</dbReference>
<sequence length="254" mass="29036">MAFIGTIWNTVLYIPLLNIMVGIYQVFPVRNLVYAIIIITFLSRLVLGPLMKKSLDYQKSMQKMQPEMEKLKQKYGKDKEKLYAETMKLYAEHKANPTAGCLPLLLQLPFTIALYQVLQQGLRPDRIDQVNSMLYSFVPAVEHFVTNFLWLDLTKPDKTFILPVLVAGTQYLQSRAMMSKMTGQARDTAKTTMIYMPLMFLFISLNLPSGLSFYILLTTLLGIVQQMGGYRAVFQTLTQRKTAEVPAVQVTKKK</sequence>
<evidence type="ECO:0000259" key="11">
    <source>
        <dbReference type="Pfam" id="PF02096"/>
    </source>
</evidence>
<dbReference type="CDD" id="cd20070">
    <property type="entry name" value="5TM_YidC_Alb3"/>
    <property type="match status" value="1"/>
</dbReference>
<evidence type="ECO:0000256" key="10">
    <source>
        <dbReference type="SAM" id="Phobius"/>
    </source>
</evidence>
<evidence type="ECO:0000313" key="13">
    <source>
        <dbReference type="Proteomes" id="UP000183245"/>
    </source>
</evidence>
<evidence type="ECO:0000256" key="2">
    <source>
        <dbReference type="ARBA" id="ARBA00022448"/>
    </source>
</evidence>
<feature type="domain" description="Membrane insertase YidC/Oxa/ALB C-terminal" evidence="11">
    <location>
        <begin position="34"/>
        <end position="227"/>
    </location>
</feature>
<keyword evidence="8" id="KW-0143">Chaperone</keyword>
<dbReference type="InterPro" id="IPR001708">
    <property type="entry name" value="YidC/ALB3/OXA1/COX18"/>
</dbReference>
<evidence type="ECO:0000256" key="8">
    <source>
        <dbReference type="ARBA" id="ARBA00023186"/>
    </source>
</evidence>
<dbReference type="InterPro" id="IPR047196">
    <property type="entry name" value="YidC_ALB_C"/>
</dbReference>
<proteinExistence type="inferred from homology"/>
<dbReference type="STRING" id="1817892.AUK40_06110"/>
<comment type="subcellular location">
    <subcellularLocation>
        <location evidence="1">Cell membrane</location>
        <topology evidence="1">Multi-pass membrane protein</topology>
    </subcellularLocation>
    <subcellularLocation>
        <location evidence="9">Membrane</location>
        <topology evidence="9">Multi-pass membrane protein</topology>
    </subcellularLocation>
</comment>
<evidence type="ECO:0000256" key="4">
    <source>
        <dbReference type="ARBA" id="ARBA00022692"/>
    </source>
</evidence>
<organism evidence="12 13">
    <name type="scientific">Candidatus Wirthbacteria bacterium CG2_30_54_11</name>
    <dbReference type="NCBI Taxonomy" id="1817892"/>
    <lineage>
        <taxon>Bacteria</taxon>
        <taxon>Candidatus Wirthbacteria</taxon>
    </lineage>
</organism>
<reference evidence="12 13" key="1">
    <citation type="journal article" date="2016" name="Environ. Microbiol.">
        <title>Genomic resolution of a cold subsurface aquifer community provides metabolic insights for novel microbes adapted to high CO concentrations.</title>
        <authorList>
            <person name="Probst A.J."/>
            <person name="Castelle C.J."/>
            <person name="Singh A."/>
            <person name="Brown C.T."/>
            <person name="Anantharaman K."/>
            <person name="Sharon I."/>
            <person name="Hug L.A."/>
            <person name="Burstein D."/>
            <person name="Emerson J.B."/>
            <person name="Thomas B.C."/>
            <person name="Banfield J.F."/>
        </authorList>
    </citation>
    <scope>NUCLEOTIDE SEQUENCE [LARGE SCALE GENOMIC DNA]</scope>
    <source>
        <strain evidence="12">CG2_30_54_11</strain>
    </source>
</reference>
<dbReference type="GO" id="GO:0051205">
    <property type="term" value="P:protein insertion into membrane"/>
    <property type="evidence" value="ECO:0007669"/>
    <property type="project" value="TreeGrafter"/>
</dbReference>
<evidence type="ECO:0000256" key="9">
    <source>
        <dbReference type="RuleBase" id="RU003945"/>
    </source>
</evidence>
<dbReference type="Proteomes" id="UP000183245">
    <property type="component" value="Unassembled WGS sequence"/>
</dbReference>
<keyword evidence="6 10" id="KW-1133">Transmembrane helix</keyword>
<keyword evidence="2" id="KW-0813">Transport</keyword>
<dbReference type="GO" id="GO:0005886">
    <property type="term" value="C:plasma membrane"/>
    <property type="evidence" value="ECO:0007669"/>
    <property type="project" value="UniProtKB-SubCell"/>
</dbReference>
<dbReference type="NCBIfam" id="TIGR03592">
    <property type="entry name" value="yidC_oxa1_cterm"/>
    <property type="match status" value="1"/>
</dbReference>
<evidence type="ECO:0000256" key="6">
    <source>
        <dbReference type="ARBA" id="ARBA00022989"/>
    </source>
</evidence>
<keyword evidence="7 10" id="KW-0472">Membrane</keyword>
<comment type="similarity">
    <text evidence="9">Belongs to the OXA1/ALB3/YidC family.</text>
</comment>
<feature type="transmembrane region" description="Helical" evidence="10">
    <location>
        <begin position="7"/>
        <end position="27"/>
    </location>
</feature>
<keyword evidence="5" id="KW-0653">Protein transport</keyword>
<dbReference type="PANTHER" id="PTHR12428">
    <property type="entry name" value="OXA1"/>
    <property type="match status" value="1"/>
</dbReference>